<comment type="caution">
    <text evidence="1">The sequence shown here is derived from an EMBL/GenBank/DDBJ whole genome shotgun (WGS) entry which is preliminary data.</text>
</comment>
<proteinExistence type="predicted"/>
<dbReference type="EMBL" id="CM023472">
    <property type="protein sequence ID" value="KAH7959086.1"/>
    <property type="molecule type" value="Genomic_DNA"/>
</dbReference>
<dbReference type="Proteomes" id="UP000821865">
    <property type="component" value="Chromosome 3"/>
</dbReference>
<evidence type="ECO:0000313" key="2">
    <source>
        <dbReference type="Proteomes" id="UP000821865"/>
    </source>
</evidence>
<sequence>MSSTLLMAKKRKQFSLSEKVDMLCKIEEGKKAVVAKEHGVVRSTIATIVKYKEKIFKHQHESQLAPSRLWLCHFQNIDAALLTWFKDVRAQNVPVPGPMLEVTSQAFQPLAPASSFVQNFTSFEASSGWLHHFRQLNLADCVWREGSR</sequence>
<keyword evidence="2" id="KW-1185">Reference proteome</keyword>
<evidence type="ECO:0000313" key="1">
    <source>
        <dbReference type="EMBL" id="KAH7959086.1"/>
    </source>
</evidence>
<protein>
    <submittedName>
        <fullName evidence="1">Uncharacterized protein</fullName>
    </submittedName>
</protein>
<accession>A0ACB8D401</accession>
<gene>
    <name evidence="1" type="ORF">HPB49_008152</name>
</gene>
<organism evidence="1 2">
    <name type="scientific">Dermacentor silvarum</name>
    <name type="common">Tick</name>
    <dbReference type="NCBI Taxonomy" id="543639"/>
    <lineage>
        <taxon>Eukaryota</taxon>
        <taxon>Metazoa</taxon>
        <taxon>Ecdysozoa</taxon>
        <taxon>Arthropoda</taxon>
        <taxon>Chelicerata</taxon>
        <taxon>Arachnida</taxon>
        <taxon>Acari</taxon>
        <taxon>Parasitiformes</taxon>
        <taxon>Ixodida</taxon>
        <taxon>Ixodoidea</taxon>
        <taxon>Ixodidae</taxon>
        <taxon>Rhipicephalinae</taxon>
        <taxon>Dermacentor</taxon>
    </lineage>
</organism>
<name>A0ACB8D401_DERSI</name>
<reference evidence="1" key="1">
    <citation type="submission" date="2020-05" db="EMBL/GenBank/DDBJ databases">
        <title>Large-scale comparative analyses of tick genomes elucidate their genetic diversity and vector capacities.</title>
        <authorList>
            <person name="Jia N."/>
            <person name="Wang J."/>
            <person name="Shi W."/>
            <person name="Du L."/>
            <person name="Sun Y."/>
            <person name="Zhan W."/>
            <person name="Jiang J."/>
            <person name="Wang Q."/>
            <person name="Zhang B."/>
            <person name="Ji P."/>
            <person name="Sakyi L.B."/>
            <person name="Cui X."/>
            <person name="Yuan T."/>
            <person name="Jiang B."/>
            <person name="Yang W."/>
            <person name="Lam T.T.-Y."/>
            <person name="Chang Q."/>
            <person name="Ding S."/>
            <person name="Wang X."/>
            <person name="Zhu J."/>
            <person name="Ruan X."/>
            <person name="Zhao L."/>
            <person name="Wei J."/>
            <person name="Que T."/>
            <person name="Du C."/>
            <person name="Cheng J."/>
            <person name="Dai P."/>
            <person name="Han X."/>
            <person name="Huang E."/>
            <person name="Gao Y."/>
            <person name="Liu J."/>
            <person name="Shao H."/>
            <person name="Ye R."/>
            <person name="Li L."/>
            <person name="Wei W."/>
            <person name="Wang X."/>
            <person name="Wang C."/>
            <person name="Yang T."/>
            <person name="Huo Q."/>
            <person name="Li W."/>
            <person name="Guo W."/>
            <person name="Chen H."/>
            <person name="Zhou L."/>
            <person name="Ni X."/>
            <person name="Tian J."/>
            <person name="Zhou Y."/>
            <person name="Sheng Y."/>
            <person name="Liu T."/>
            <person name="Pan Y."/>
            <person name="Xia L."/>
            <person name="Li J."/>
            <person name="Zhao F."/>
            <person name="Cao W."/>
        </authorList>
    </citation>
    <scope>NUCLEOTIDE SEQUENCE</scope>
    <source>
        <strain evidence="1">Dsil-2018</strain>
    </source>
</reference>